<dbReference type="AlphaFoldDB" id="A0A5A5R945"/>
<dbReference type="EMBL" id="BHVO01000051">
    <property type="protein sequence ID" value="GCA71329.1"/>
    <property type="molecule type" value="Genomic_DNA"/>
</dbReference>
<name>A0A5A5R945_MICAE</name>
<evidence type="ECO:0000313" key="1">
    <source>
        <dbReference type="EMBL" id="GCA71329.1"/>
    </source>
</evidence>
<evidence type="ECO:0000313" key="2">
    <source>
        <dbReference type="Proteomes" id="UP000323569"/>
    </source>
</evidence>
<accession>A0A5A5R945</accession>
<protein>
    <submittedName>
        <fullName evidence="1">Uncharacterized protein</fullName>
    </submittedName>
</protein>
<proteinExistence type="predicted"/>
<dbReference type="RefSeq" id="WP_008206542.1">
    <property type="nucleotide sequence ID" value="NZ_BHVO01000051.1"/>
</dbReference>
<organism evidence="1 2">
    <name type="scientific">Microcystis aeruginosa NIES-2519</name>
    <dbReference type="NCBI Taxonomy" id="2303981"/>
    <lineage>
        <taxon>Bacteria</taxon>
        <taxon>Bacillati</taxon>
        <taxon>Cyanobacteriota</taxon>
        <taxon>Cyanophyceae</taxon>
        <taxon>Oscillatoriophycideae</taxon>
        <taxon>Chroococcales</taxon>
        <taxon>Microcystaceae</taxon>
        <taxon>Microcystis</taxon>
    </lineage>
</organism>
<gene>
    <name evidence="1" type="ORF">MiYa_02868</name>
</gene>
<comment type="caution">
    <text evidence="1">The sequence shown here is derived from an EMBL/GenBank/DDBJ whole genome shotgun (WGS) entry which is preliminary data.</text>
</comment>
<dbReference type="Proteomes" id="UP000323569">
    <property type="component" value="Unassembled WGS sequence"/>
</dbReference>
<reference evidence="1 2" key="1">
    <citation type="submission" date="2018-09" db="EMBL/GenBank/DDBJ databases">
        <title>Evolutionary history of phycoerythrin pigmentation in the water bloom-forming cyanobacterium Microcystis aeruginosa.</title>
        <authorList>
            <person name="Tanabe Y."/>
            <person name="Tanabe Y."/>
            <person name="Yamaguchi H."/>
        </authorList>
    </citation>
    <scope>NUCLEOTIDE SEQUENCE [LARGE SCALE GENOMIC DNA]</scope>
    <source>
        <strain evidence="1 2">NIES-2519</strain>
    </source>
</reference>
<sequence>MRTGKRQEAKGGINNQSLITGFSITLIFAIEIAVTTSPPSLETKNILPDHP</sequence>